<dbReference type="GO" id="GO:0007005">
    <property type="term" value="P:mitochondrion organization"/>
    <property type="evidence" value="ECO:0007669"/>
    <property type="project" value="InterPro"/>
</dbReference>
<keyword evidence="5" id="KW-1000">Mitochondrion outer membrane</keyword>
<evidence type="ECO:0000256" key="6">
    <source>
        <dbReference type="ARBA" id="ARBA00022989"/>
    </source>
</evidence>
<dbReference type="FunFam" id="3.30.460.90:FF:000002">
    <property type="entry name" value="Mitochondrial dynamics protein MID51"/>
    <property type="match status" value="1"/>
</dbReference>
<dbReference type="SMART" id="SM01265">
    <property type="entry name" value="Mab-21"/>
    <property type="match status" value="1"/>
</dbReference>
<evidence type="ECO:0000256" key="2">
    <source>
        <dbReference type="ARBA" id="ARBA00022553"/>
    </source>
</evidence>
<evidence type="ECO:0000313" key="14">
    <source>
        <dbReference type="Proteomes" id="UP001230051"/>
    </source>
</evidence>
<dbReference type="Gene3D" id="1.10.1410.40">
    <property type="match status" value="1"/>
</dbReference>
<feature type="domain" description="Mab-21-like HhH/H2TH-like" evidence="11">
    <location>
        <begin position="377"/>
        <end position="460"/>
    </location>
</feature>
<proteinExistence type="predicted"/>
<comment type="caution">
    <text evidence="13">The sequence shown here is derived from an EMBL/GenBank/DDBJ whole genome shotgun (WGS) entry which is preliminary data.</text>
</comment>
<evidence type="ECO:0000256" key="1">
    <source>
        <dbReference type="ARBA" id="ARBA00004572"/>
    </source>
</evidence>
<evidence type="ECO:0000256" key="7">
    <source>
        <dbReference type="ARBA" id="ARBA00023128"/>
    </source>
</evidence>
<dbReference type="InterPro" id="IPR049097">
    <property type="entry name" value="MID51-like_C"/>
</dbReference>
<keyword evidence="6" id="KW-1133">Transmembrane helix</keyword>
<dbReference type="InterPro" id="IPR045909">
    <property type="entry name" value="MID49/MID51"/>
</dbReference>
<evidence type="ECO:0000256" key="5">
    <source>
        <dbReference type="ARBA" id="ARBA00022787"/>
    </source>
</evidence>
<dbReference type="Gene3D" id="3.30.460.90">
    <property type="match status" value="1"/>
</dbReference>
<evidence type="ECO:0000256" key="10">
    <source>
        <dbReference type="ARBA" id="ARBA00043160"/>
    </source>
</evidence>
<evidence type="ECO:0000313" key="13">
    <source>
        <dbReference type="EMBL" id="KAK1164966.1"/>
    </source>
</evidence>
<evidence type="ECO:0000256" key="4">
    <source>
        <dbReference type="ARBA" id="ARBA00022741"/>
    </source>
</evidence>
<feature type="domain" description="Mitochondrial dynamics protein MID51-like C-terminal" evidence="12">
    <location>
        <begin position="168"/>
        <end position="359"/>
    </location>
</feature>
<evidence type="ECO:0000256" key="9">
    <source>
        <dbReference type="ARBA" id="ARBA00041786"/>
    </source>
</evidence>
<keyword evidence="14" id="KW-1185">Reference proteome</keyword>
<dbReference type="Pfam" id="PF20266">
    <property type="entry name" value="Mab-21_C"/>
    <property type="match status" value="1"/>
</dbReference>
<dbReference type="Pfam" id="PF21297">
    <property type="entry name" value="MID51-like_C"/>
    <property type="match status" value="1"/>
</dbReference>
<dbReference type="GO" id="GO:0090141">
    <property type="term" value="P:positive regulation of mitochondrial fission"/>
    <property type="evidence" value="ECO:0007669"/>
    <property type="project" value="TreeGrafter"/>
</dbReference>
<evidence type="ECO:0000256" key="3">
    <source>
        <dbReference type="ARBA" id="ARBA00022692"/>
    </source>
</evidence>
<sequence length="479" mass="53335">MGCPLIFTKIFCVTGTVPTMEGTVQKRGKSRREDGIATAVDFLLANARLVLGVGGAAVLGIATLAVKRLIDRAARPPGEDEKPDQKSISETWEELSLTGASPKLLKRGLENSVNKSLPAVIKIEKEDCSASSTAEVPKLEIRRVPLCVTLQEKLLHYYQSHVTLSESDVAQAKQKALDICMEIQAFLRSKQPEMPLGEMSLGGSLFDDLQVVSADHACLLVPLLIEEKFWYFVPGEETILNTPQFWMVRRTNLEYFGRGSSYWDKFIVGGYLSSNAVNEALHKLVMGSMNWPALGSMLDCTIRQVMGSQELKLEIQQEQSQLFIDMLPIIRFEETVLTSQPENKGNFENLWCRSFYTDEATKLRDLDASDSGLRLCCLKILKAVCKDQPSLRRVTGGHLVNVILHLSDTESDWSEAALADRFLQVITEVTGYLEQGFLPSYFNSAVNLLSELSAEEIDEIGYTFYCALSNPDMLLQRGV</sequence>
<organism evidence="13 14">
    <name type="scientific">Acipenser oxyrinchus oxyrinchus</name>
    <dbReference type="NCBI Taxonomy" id="40147"/>
    <lineage>
        <taxon>Eukaryota</taxon>
        <taxon>Metazoa</taxon>
        <taxon>Chordata</taxon>
        <taxon>Craniata</taxon>
        <taxon>Vertebrata</taxon>
        <taxon>Euteleostomi</taxon>
        <taxon>Actinopterygii</taxon>
        <taxon>Chondrostei</taxon>
        <taxon>Acipenseriformes</taxon>
        <taxon>Acipenseridae</taxon>
        <taxon>Acipenser</taxon>
    </lineage>
</organism>
<keyword evidence="8" id="KW-0472">Membrane</keyword>
<dbReference type="GO" id="GO:0005741">
    <property type="term" value="C:mitochondrial outer membrane"/>
    <property type="evidence" value="ECO:0007669"/>
    <property type="project" value="UniProtKB-SubCell"/>
</dbReference>
<dbReference type="AlphaFoldDB" id="A0AAD8D998"/>
<dbReference type="PANTHER" id="PTHR16451">
    <property type="entry name" value="MITOCHONDRIAL DYNAMICS PROTEINS 49/51 FAMILY MEMBER"/>
    <property type="match status" value="1"/>
</dbReference>
<protein>
    <recommendedName>
        <fullName evidence="9">Mitochondrial elongation factor 1</fullName>
    </recommendedName>
    <alternativeName>
        <fullName evidence="10">Smith-Magenis syndrome chromosomal region candidate gene 7 protein-like</fullName>
    </alternativeName>
</protein>
<keyword evidence="2" id="KW-0597">Phosphoprotein</keyword>
<keyword evidence="4" id="KW-0547">Nucleotide-binding</keyword>
<name>A0AAD8D998_ACIOX</name>
<comment type="subcellular location">
    <subcellularLocation>
        <location evidence="1">Mitochondrion outer membrane</location>
        <topology evidence="1">Single-pass membrane protein</topology>
    </subcellularLocation>
</comment>
<keyword evidence="7" id="KW-0496">Mitochondrion</keyword>
<dbReference type="Proteomes" id="UP001230051">
    <property type="component" value="Unassembled WGS sequence"/>
</dbReference>
<gene>
    <name evidence="13" type="ORF">AOXY_G15412</name>
</gene>
<dbReference type="InterPro" id="IPR046906">
    <property type="entry name" value="Mab-21_HhH/H2TH-like"/>
</dbReference>
<evidence type="ECO:0000259" key="12">
    <source>
        <dbReference type="Pfam" id="PF21297"/>
    </source>
</evidence>
<accession>A0AAD8D998</accession>
<dbReference type="PANTHER" id="PTHR16451:SF11">
    <property type="entry name" value="MITOCHONDRIAL DYNAMICS PROTEIN MID49"/>
    <property type="match status" value="1"/>
</dbReference>
<dbReference type="EMBL" id="JAGXEW010000013">
    <property type="protein sequence ID" value="KAK1164966.1"/>
    <property type="molecule type" value="Genomic_DNA"/>
</dbReference>
<dbReference type="FunFam" id="1.10.1410.40:FF:000003">
    <property type="entry name" value="Mitochondrial dynamics protein MID51"/>
    <property type="match status" value="1"/>
</dbReference>
<dbReference type="GO" id="GO:0000166">
    <property type="term" value="F:nucleotide binding"/>
    <property type="evidence" value="ECO:0007669"/>
    <property type="project" value="UniProtKB-KW"/>
</dbReference>
<keyword evidence="3" id="KW-0812">Transmembrane</keyword>
<reference evidence="13" key="1">
    <citation type="submission" date="2022-02" db="EMBL/GenBank/DDBJ databases">
        <title>Atlantic sturgeon de novo genome assembly.</title>
        <authorList>
            <person name="Stock M."/>
            <person name="Klopp C."/>
            <person name="Guiguen Y."/>
            <person name="Cabau C."/>
            <person name="Parinello H."/>
            <person name="Santidrian Yebra-Pimentel E."/>
            <person name="Kuhl H."/>
            <person name="Dirks R.P."/>
            <person name="Guessner J."/>
            <person name="Wuertz S."/>
            <person name="Du K."/>
            <person name="Schartl M."/>
        </authorList>
    </citation>
    <scope>NUCLEOTIDE SEQUENCE</scope>
    <source>
        <strain evidence="13">STURGEONOMICS-FGT-2020</strain>
        <tissue evidence="13">Whole blood</tissue>
    </source>
</reference>
<evidence type="ECO:0000259" key="11">
    <source>
        <dbReference type="Pfam" id="PF20266"/>
    </source>
</evidence>
<dbReference type="InterPro" id="IPR024810">
    <property type="entry name" value="MAB21L/cGLR"/>
</dbReference>
<evidence type="ECO:0000256" key="8">
    <source>
        <dbReference type="ARBA" id="ARBA00023136"/>
    </source>
</evidence>